<reference evidence="3 4" key="1">
    <citation type="submission" date="2015-09" db="EMBL/GenBank/DDBJ databases">
        <title>Complete genome sequence of a benzo[a]pyrene-degrading bacterium Altererythrobacter epoxidivorans CGMCC 1.7731T.</title>
        <authorList>
            <person name="Li Z."/>
            <person name="Cheng H."/>
            <person name="Huo Y."/>
            <person name="Xu X."/>
        </authorList>
    </citation>
    <scope>NUCLEOTIDE SEQUENCE [LARGE SCALE GENOMIC DNA]</scope>
    <source>
        <strain evidence="3 4">CGMCC 1.7731</strain>
    </source>
</reference>
<dbReference type="STRING" id="361183.AMC99_00664"/>
<name>A0A0M4LTZ0_9SPHN</name>
<keyword evidence="2" id="KW-0732">Signal</keyword>
<evidence type="ECO:0000313" key="3">
    <source>
        <dbReference type="EMBL" id="ALE15971.1"/>
    </source>
</evidence>
<dbReference type="InterPro" id="IPR036770">
    <property type="entry name" value="Ankyrin_rpt-contain_sf"/>
</dbReference>
<keyword evidence="4" id="KW-1185">Reference proteome</keyword>
<feature type="region of interest" description="Disordered" evidence="1">
    <location>
        <begin position="24"/>
        <end position="48"/>
    </location>
</feature>
<dbReference type="SUPFAM" id="SSF48403">
    <property type="entry name" value="Ankyrin repeat"/>
    <property type="match status" value="1"/>
</dbReference>
<feature type="signal peptide" evidence="2">
    <location>
        <begin position="1"/>
        <end position="20"/>
    </location>
</feature>
<dbReference type="KEGG" id="aep:AMC99_00664"/>
<accession>A0A0M4LTZ0</accession>
<organism evidence="3 4">
    <name type="scientific">Altererythrobacter epoxidivorans</name>
    <dbReference type="NCBI Taxonomy" id="361183"/>
    <lineage>
        <taxon>Bacteria</taxon>
        <taxon>Pseudomonadati</taxon>
        <taxon>Pseudomonadota</taxon>
        <taxon>Alphaproteobacteria</taxon>
        <taxon>Sphingomonadales</taxon>
        <taxon>Erythrobacteraceae</taxon>
        <taxon>Altererythrobacter</taxon>
    </lineage>
</organism>
<dbReference type="PATRIC" id="fig|361183.4.peg.654"/>
<sequence>MRRYWVALAVASLAAGPLAAQETNRAAPSIRIAPPKPLSEKERRELDAHERRMEAAMKERGMFGMMTLDMDRDQRIVLCDQVAQFQVKMAATAANGSTRTERLRNAWKLTSRVSPAMRDVRDSMPPLKLKGYEKEAMQAIGMMSMAPVRADAQFDKADPADLMQAFAGGLAADCQALLDEMGIPEASGEAPPEFLERESRFRWRDMDYEQAFEGTDLAPFAARICAAGGPPDLNGADLSQRGKHGVSLLDWALACKDKGAYTAILDAGFDISVPGQFEDPAIVRAAEESDTWFLSQLLDRGADPNTSGRRQTAVEAAWNAGTTDWDNWNLAGYEMLRAAGASLNHAEFNKSMWRRFTTHAKWDLILENWEEFDGDFVSLAAAADSFRSGGARGDKAAHAMLIAKLEAEGVCFPIKPLMEYKRDERGYFIQDNCGAAPAN</sequence>
<feature type="chain" id="PRO_5005798188" evidence="2">
    <location>
        <begin position="21"/>
        <end position="439"/>
    </location>
</feature>
<dbReference type="Gene3D" id="1.25.40.20">
    <property type="entry name" value="Ankyrin repeat-containing domain"/>
    <property type="match status" value="1"/>
</dbReference>
<proteinExistence type="predicted"/>
<protein>
    <submittedName>
        <fullName evidence="3">Uncharacterized protein</fullName>
    </submittedName>
</protein>
<evidence type="ECO:0000256" key="2">
    <source>
        <dbReference type="SAM" id="SignalP"/>
    </source>
</evidence>
<dbReference type="AlphaFoldDB" id="A0A0M4LTZ0"/>
<dbReference type="Proteomes" id="UP000057938">
    <property type="component" value="Chromosome"/>
</dbReference>
<evidence type="ECO:0000256" key="1">
    <source>
        <dbReference type="SAM" id="MobiDB-lite"/>
    </source>
</evidence>
<gene>
    <name evidence="3" type="ORF">AMC99_00664</name>
</gene>
<feature type="compositionally biased region" description="Basic and acidic residues" evidence="1">
    <location>
        <begin position="38"/>
        <end position="48"/>
    </location>
</feature>
<dbReference type="EMBL" id="CP012669">
    <property type="protein sequence ID" value="ALE15971.1"/>
    <property type="molecule type" value="Genomic_DNA"/>
</dbReference>
<evidence type="ECO:0000313" key="4">
    <source>
        <dbReference type="Proteomes" id="UP000057938"/>
    </source>
</evidence>